<feature type="signal peptide" evidence="1">
    <location>
        <begin position="1"/>
        <end position="20"/>
    </location>
</feature>
<dbReference type="EMBL" id="AP023396">
    <property type="protein sequence ID" value="BCK53167.1"/>
    <property type="molecule type" value="Genomic_DNA"/>
</dbReference>
<reference evidence="4 5" key="1">
    <citation type="submission" date="2020-08" db="EMBL/GenBank/DDBJ databases">
        <title>Genome Sequencing of Nocardia wallacei strain FMUON74 and assembly.</title>
        <authorList>
            <person name="Toyokawa M."/>
            <person name="Uesaka K."/>
        </authorList>
    </citation>
    <scope>NUCLEOTIDE SEQUENCE [LARGE SCALE GENOMIC DNA]</scope>
    <source>
        <strain evidence="4 5">FMUON74</strain>
    </source>
</reference>
<feature type="domain" description="DUF7373" evidence="3">
    <location>
        <begin position="262"/>
        <end position="403"/>
    </location>
</feature>
<keyword evidence="1" id="KW-0732">Signal</keyword>
<dbReference type="Pfam" id="PF24088">
    <property type="entry name" value="DUF7373"/>
    <property type="match status" value="1"/>
</dbReference>
<evidence type="ECO:0000313" key="4">
    <source>
        <dbReference type="EMBL" id="BCK53167.1"/>
    </source>
</evidence>
<dbReference type="InterPro" id="IPR056463">
    <property type="entry name" value="DUF7373_C"/>
</dbReference>
<evidence type="ECO:0000259" key="2">
    <source>
        <dbReference type="Pfam" id="PF24088"/>
    </source>
</evidence>
<dbReference type="PROSITE" id="PS51257">
    <property type="entry name" value="PROKAR_LIPOPROTEIN"/>
    <property type="match status" value="1"/>
</dbReference>
<feature type="domain" description="DUF7373" evidence="2">
    <location>
        <begin position="57"/>
        <end position="257"/>
    </location>
</feature>
<dbReference type="Pfam" id="PF24092">
    <property type="entry name" value="DUF7373_C"/>
    <property type="match status" value="1"/>
</dbReference>
<dbReference type="InterPro" id="IPR055797">
    <property type="entry name" value="DUF7373"/>
</dbReference>
<protein>
    <recommendedName>
        <fullName evidence="6">Lipoprotein</fullName>
    </recommendedName>
</protein>
<proteinExistence type="predicted"/>
<evidence type="ECO:0008006" key="6">
    <source>
        <dbReference type="Google" id="ProtNLM"/>
    </source>
</evidence>
<evidence type="ECO:0000256" key="1">
    <source>
        <dbReference type="SAM" id="SignalP"/>
    </source>
</evidence>
<dbReference type="RefSeq" id="WP_187686759.1">
    <property type="nucleotide sequence ID" value="NZ_AP023396.1"/>
</dbReference>
<keyword evidence="5" id="KW-1185">Reference proteome</keyword>
<dbReference type="AlphaFoldDB" id="A0A7G1KD58"/>
<name>A0A7G1KD58_9NOCA</name>
<sequence length="405" mass="44379">MRRTTGLLAAGLLVASLVTAGCGSDGGGGDAVAAEPVVDIGQLDLGPYSGEPHDMGLPKNDEAARMIEAERFGNLLPLPSDVDPAFVHPAPMAALVFVDPKYSLLSDIIKIDTSRFHEDAPDFVSGFASYARNDPYNQGMELANTVMLFPDSQKAADAAAALERTDFGYNNRNQPVTLPKYPGVHAHWDPTVQSIGSWYATGPFVVYTWIYDQAKAWLEKVDLPALTTLLQKSLDTVVPAISKFTPTPRDKLMSQPIDRDDMLRRTLIRPKEDALGAWLNPPGVYDAHAALHFSSDPAESKQLFEENGVDRFADYGTQLFRARDAAAAQKVRDELGDPTRNFRRAAAPKNLPAAKCREYHGKEKMAVRYYCSVAQGRYAAFTWAAQLLDAQQRISAQYVMLVKAG</sequence>
<feature type="chain" id="PRO_5039116139" description="Lipoprotein" evidence="1">
    <location>
        <begin position="21"/>
        <end position="405"/>
    </location>
</feature>
<organism evidence="4 5">
    <name type="scientific">Nocardia wallacei</name>
    <dbReference type="NCBI Taxonomy" id="480035"/>
    <lineage>
        <taxon>Bacteria</taxon>
        <taxon>Bacillati</taxon>
        <taxon>Actinomycetota</taxon>
        <taxon>Actinomycetes</taxon>
        <taxon>Mycobacteriales</taxon>
        <taxon>Nocardiaceae</taxon>
        <taxon>Nocardia</taxon>
    </lineage>
</organism>
<gene>
    <name evidence="4" type="ORF">NWFMUON74_09390</name>
</gene>
<evidence type="ECO:0000259" key="3">
    <source>
        <dbReference type="Pfam" id="PF24092"/>
    </source>
</evidence>
<evidence type="ECO:0000313" key="5">
    <source>
        <dbReference type="Proteomes" id="UP000516173"/>
    </source>
</evidence>
<dbReference type="KEGG" id="nwl:NWFMUON74_09390"/>
<dbReference type="Proteomes" id="UP000516173">
    <property type="component" value="Chromosome"/>
</dbReference>
<dbReference type="GeneID" id="80345556"/>
<accession>A0A7G1KD58</accession>